<dbReference type="Proteomes" id="UP000826271">
    <property type="component" value="Unassembled WGS sequence"/>
</dbReference>
<dbReference type="EMBL" id="WHWC01000001">
    <property type="protein sequence ID" value="KAG8391321.1"/>
    <property type="molecule type" value="Genomic_DNA"/>
</dbReference>
<organism evidence="2 3">
    <name type="scientific">Buddleja alternifolia</name>
    <dbReference type="NCBI Taxonomy" id="168488"/>
    <lineage>
        <taxon>Eukaryota</taxon>
        <taxon>Viridiplantae</taxon>
        <taxon>Streptophyta</taxon>
        <taxon>Embryophyta</taxon>
        <taxon>Tracheophyta</taxon>
        <taxon>Spermatophyta</taxon>
        <taxon>Magnoliopsida</taxon>
        <taxon>eudicotyledons</taxon>
        <taxon>Gunneridae</taxon>
        <taxon>Pentapetalae</taxon>
        <taxon>asterids</taxon>
        <taxon>lamiids</taxon>
        <taxon>Lamiales</taxon>
        <taxon>Scrophulariaceae</taxon>
        <taxon>Buddlejeae</taxon>
        <taxon>Buddleja</taxon>
    </lineage>
</organism>
<protein>
    <recommendedName>
        <fullName evidence="4">Retrotransposon gag domain-containing protein</fullName>
    </recommendedName>
</protein>
<evidence type="ECO:0000256" key="1">
    <source>
        <dbReference type="SAM" id="MobiDB-lite"/>
    </source>
</evidence>
<dbReference type="AlphaFoldDB" id="A0AAV6YEG0"/>
<gene>
    <name evidence="2" type="ORF">BUALT_Bualt01G0175700</name>
</gene>
<accession>A0AAV6YEG0</accession>
<evidence type="ECO:0008006" key="4">
    <source>
        <dbReference type="Google" id="ProtNLM"/>
    </source>
</evidence>
<name>A0AAV6YEG0_9LAMI</name>
<evidence type="ECO:0000313" key="2">
    <source>
        <dbReference type="EMBL" id="KAG8391321.1"/>
    </source>
</evidence>
<comment type="caution">
    <text evidence="2">The sequence shown here is derived from an EMBL/GenBank/DDBJ whole genome shotgun (WGS) entry which is preliminary data.</text>
</comment>
<evidence type="ECO:0000313" key="3">
    <source>
        <dbReference type="Proteomes" id="UP000826271"/>
    </source>
</evidence>
<proteinExistence type="predicted"/>
<feature type="region of interest" description="Disordered" evidence="1">
    <location>
        <begin position="275"/>
        <end position="297"/>
    </location>
</feature>
<sequence>MGTQTGMQAAMEANHRMLQQKIQSMADQMPLYNKKKSVLGEGLSVAQERGSTSQVRMQHALNCEGNQHHNSYTPFSKVDFPHYDGDNTRTWIKKCNRYFQIVSTITEDQKVPLASIHLEGKAELWFQSFMEGRDLPNWLEFISVILERFYDQDPELIVGEFNKLHQSEEEELTYNQNLEVEEEANEDFKTDDMTISLNALSGSPNLNHWIYNLKSRHWIKSPVKIVKATQNATIPLMWWLKKKMPRLTLTPSAQHLEERTSVVGSASNLKAPVAPFSTTKCSSPAEEEPTINRHLDN</sequence>
<keyword evidence="3" id="KW-1185">Reference proteome</keyword>
<reference evidence="2" key="1">
    <citation type="submission" date="2019-10" db="EMBL/GenBank/DDBJ databases">
        <authorList>
            <person name="Zhang R."/>
            <person name="Pan Y."/>
            <person name="Wang J."/>
            <person name="Ma R."/>
            <person name="Yu S."/>
        </authorList>
    </citation>
    <scope>NUCLEOTIDE SEQUENCE</scope>
    <source>
        <strain evidence="2">LA-IB0</strain>
        <tissue evidence="2">Leaf</tissue>
    </source>
</reference>